<feature type="domain" description="F-box" evidence="1">
    <location>
        <begin position="146"/>
        <end position="194"/>
    </location>
</feature>
<sequence>MCGRIRIPVKFEDLKNVDKFISSHPVMKSIDLGFWADESLSPESESKLYQVEYIKINQLNRTNPAILRNFQGKQAIIDCYVLETSDLIDFVNRWKSGEAYHKLEYLTIRKYREEIPRDEILAAIGARHIDATRKPPAHSVPRATTEMKLLKYPRLVQDQILNYTVCSDLFLLSLLSKKMKTLIKSSQMPKFKHFTSIVYDSYTMDHPLVYLNNRWISILQFREYAGTENGKFQLNISGKLIDFRSSDKYNCPVALFHPHGRELVIESIHNHFLDLFGTSVNYQWRTYNYKLPIPRLQNLSVGIRISIPYRFEDLKNVDNFLSSHPVLKSIDLDYLTDESLSPESESRLYQAESIEISQYDPTTPAVLRNFQGRQAFLLCYSCDVSHLIEFVSRWKSGKAFQNLEHLKIRMAYDIIPRDEILTAIEARHIDATRKPPTHTIPKAYIEYAWETHTDPIISHTYVVRESDNRVASVLIEEKTLSFGVWDKTEEEFLGMVDKLQLAN</sequence>
<keyword evidence="3" id="KW-1185">Reference proteome</keyword>
<dbReference type="EMBL" id="PDUG01000002">
    <property type="protein sequence ID" value="PIC44169.1"/>
    <property type="molecule type" value="Genomic_DNA"/>
</dbReference>
<dbReference type="Proteomes" id="UP000230233">
    <property type="component" value="Chromosome II"/>
</dbReference>
<dbReference type="PANTHER" id="PTHR21503:SF8">
    <property type="entry name" value="F-BOX ASSOCIATED DOMAIN-CONTAINING PROTEIN-RELATED"/>
    <property type="match status" value="1"/>
</dbReference>
<reference evidence="3" key="1">
    <citation type="submission" date="2017-10" db="EMBL/GenBank/DDBJ databases">
        <title>Rapid genome shrinkage in a self-fertile nematode reveals novel sperm competition proteins.</title>
        <authorList>
            <person name="Yin D."/>
            <person name="Schwarz E.M."/>
            <person name="Thomas C.G."/>
            <person name="Felde R.L."/>
            <person name="Korf I.F."/>
            <person name="Cutter A.D."/>
            <person name="Schartner C.M."/>
            <person name="Ralston E.J."/>
            <person name="Meyer B.J."/>
            <person name="Haag E.S."/>
        </authorList>
    </citation>
    <scope>NUCLEOTIDE SEQUENCE [LARGE SCALE GENOMIC DNA]</scope>
    <source>
        <strain evidence="3">JU1422</strain>
    </source>
</reference>
<evidence type="ECO:0000259" key="1">
    <source>
        <dbReference type="PROSITE" id="PS50181"/>
    </source>
</evidence>
<proteinExistence type="predicted"/>
<dbReference type="AlphaFoldDB" id="A0A2G5UXC8"/>
<dbReference type="PROSITE" id="PS50181">
    <property type="entry name" value="FBOX"/>
    <property type="match status" value="1"/>
</dbReference>
<evidence type="ECO:0000313" key="3">
    <source>
        <dbReference type="Proteomes" id="UP000230233"/>
    </source>
</evidence>
<name>A0A2G5UXC8_9PELO</name>
<evidence type="ECO:0000313" key="2">
    <source>
        <dbReference type="EMBL" id="PIC44169.1"/>
    </source>
</evidence>
<organism evidence="2 3">
    <name type="scientific">Caenorhabditis nigoni</name>
    <dbReference type="NCBI Taxonomy" id="1611254"/>
    <lineage>
        <taxon>Eukaryota</taxon>
        <taxon>Metazoa</taxon>
        <taxon>Ecdysozoa</taxon>
        <taxon>Nematoda</taxon>
        <taxon>Chromadorea</taxon>
        <taxon>Rhabditida</taxon>
        <taxon>Rhabditina</taxon>
        <taxon>Rhabditomorpha</taxon>
        <taxon>Rhabditoidea</taxon>
        <taxon>Rhabditidae</taxon>
        <taxon>Peloderinae</taxon>
        <taxon>Caenorhabditis</taxon>
    </lineage>
</organism>
<protein>
    <recommendedName>
        <fullName evidence="1">F-box domain-containing protein</fullName>
    </recommendedName>
</protein>
<dbReference type="PANTHER" id="PTHR21503">
    <property type="entry name" value="F-BOX-CONTAINING HYPOTHETICAL PROTEIN C.ELEGANS"/>
    <property type="match status" value="1"/>
</dbReference>
<dbReference type="InterPro" id="IPR001810">
    <property type="entry name" value="F-box_dom"/>
</dbReference>
<accession>A0A2G5UXC8</accession>
<comment type="caution">
    <text evidence="2">The sequence shown here is derived from an EMBL/GenBank/DDBJ whole genome shotgun (WGS) entry which is preliminary data.</text>
</comment>
<gene>
    <name evidence="2" type="primary">Cnig_chr_II.g4630</name>
    <name evidence="2" type="ORF">B9Z55_004630</name>
</gene>